<organism evidence="1 2">
    <name type="scientific">Mesorhizobium qingshengii</name>
    <dbReference type="NCBI Taxonomy" id="1165689"/>
    <lineage>
        <taxon>Bacteria</taxon>
        <taxon>Pseudomonadati</taxon>
        <taxon>Pseudomonadota</taxon>
        <taxon>Alphaproteobacteria</taxon>
        <taxon>Hyphomicrobiales</taxon>
        <taxon>Phyllobacteriaceae</taxon>
        <taxon>Mesorhizobium</taxon>
    </lineage>
</organism>
<dbReference type="OrthoDB" id="8082928at2"/>
<dbReference type="Proteomes" id="UP000198588">
    <property type="component" value="Unassembled WGS sequence"/>
</dbReference>
<dbReference type="EMBL" id="FMXM01000002">
    <property type="protein sequence ID" value="SDA40415.1"/>
    <property type="molecule type" value="Genomic_DNA"/>
</dbReference>
<protein>
    <submittedName>
        <fullName evidence="1">Uncharacterized protein</fullName>
    </submittedName>
</protein>
<dbReference type="RefSeq" id="WP_143019375.1">
    <property type="nucleotide sequence ID" value="NZ_FMXM01000002.1"/>
</dbReference>
<dbReference type="AlphaFoldDB" id="A0A1G5V5Z4"/>
<accession>A0A1G5V5Z4</accession>
<evidence type="ECO:0000313" key="2">
    <source>
        <dbReference type="Proteomes" id="UP000198588"/>
    </source>
</evidence>
<reference evidence="1 2" key="1">
    <citation type="submission" date="2016-10" db="EMBL/GenBank/DDBJ databases">
        <authorList>
            <person name="de Groot N.N."/>
        </authorList>
    </citation>
    <scope>NUCLEOTIDE SEQUENCE [LARGE SCALE GENOMIC DNA]</scope>
    <source>
        <strain evidence="1 2">CGMCC 1.12097</strain>
    </source>
</reference>
<proteinExistence type="predicted"/>
<gene>
    <name evidence="1" type="ORF">SAMN02927914_00236</name>
</gene>
<sequence length="197" mass="22714">MYLSDFSRHANHAARERRRIAMRGVVPNGASVWSEAEDATCRRLHPDYATLVKALPSRTRRAIQMRCGILGLCAGSTPWTGKERTQFRKMYASTPREQLLQAFPNRTQRSLERQAARMGLLRAKPGYKPTGNELLDQLREQCFRQKITMVDLDTFANTKRYFTGKCWRGNRGTYNYRAILQCIKALGGRLTIEWIDL</sequence>
<name>A0A1G5V5Z4_9HYPH</name>
<evidence type="ECO:0000313" key="1">
    <source>
        <dbReference type="EMBL" id="SDA40415.1"/>
    </source>
</evidence>